<dbReference type="Gene3D" id="4.10.1060.10">
    <property type="entry name" value="Zinc finger, RanBP2-type"/>
    <property type="match status" value="2"/>
</dbReference>
<dbReference type="PROSITE" id="PS50199">
    <property type="entry name" value="ZF_RANBP2_2"/>
    <property type="match status" value="2"/>
</dbReference>
<dbReference type="InterPro" id="IPR036443">
    <property type="entry name" value="Znf_RanBP2_sf"/>
</dbReference>
<dbReference type="GO" id="GO:0006355">
    <property type="term" value="P:regulation of DNA-templated transcription"/>
    <property type="evidence" value="ECO:0007669"/>
    <property type="project" value="InterPro"/>
</dbReference>
<dbReference type="InterPro" id="IPR001876">
    <property type="entry name" value="Znf_RanBP2"/>
</dbReference>
<keyword evidence="5" id="KW-0694">RNA-binding</keyword>
<organism evidence="11 12">
    <name type="scientific">Symbiodinium microadriaticum</name>
    <name type="common">Dinoflagellate</name>
    <name type="synonym">Zooxanthella microadriatica</name>
    <dbReference type="NCBI Taxonomy" id="2951"/>
    <lineage>
        <taxon>Eukaryota</taxon>
        <taxon>Sar</taxon>
        <taxon>Alveolata</taxon>
        <taxon>Dinophyceae</taxon>
        <taxon>Suessiales</taxon>
        <taxon>Symbiodiniaceae</taxon>
        <taxon>Symbiodinium</taxon>
    </lineage>
</organism>
<keyword evidence="12" id="KW-1185">Reference proteome</keyword>
<sequence length="1524" mass="170149">MHSAFCNSPGGTGGGHHVVPHGDGFWGCGVGVNFKRTADALQALKRVLLWIVSVHFVDEFIGADLDELPGGAFEAWWDFWTCWPADEAIESSEGLHIRAGDPGAGAGDGHIGPSDAAEDPAFNGVPAAFWSTAALSDWLPDFRRVPSKANVSDAVSRGDLEMAVDNLDFAVIRRDVHERRGSLLPPGGRRAGMRKAFWAPYRPAPAKATDPVPGYHPVIAGLFDYLDGLPGPAKLIGFFCGYEGLLKDLWAPITKDMVDQFRNLGGQVVGSWAADPFALLACPCFRGLTVAGPSFSKGGFGKSSGGGGFCEEDRSRDWQCPNNSCRERNFVKRPACFKCGTPRPAEDARRASQPPPTTGTTLHGMVKSYNKKGFGFIMCTGNSDIQDLYFTRENVSSRLLHPDMPGERVTFEIGYEGRRMVARNVRPFGEDKHTQAAMMANSHRARYERGYDEEDTSRDWNCPSCNERNFLKRNVCFKCQTPKPIVEDPAGGPAAAAAAVPPRRTLSPHAGARAIREALAGGRGAPAEKEGGSDESSSPSSAKKKNDKKQKKRKKSSSESSSSSRAKKKAKRSHKKHKHKSQFRTREITAWIASGIFTTLAPRNEPGVIVQALKEQRFVSKAPGQENCSFWASRPPDILCLQELGDVRNLGEGCSKVDTEIVAGREYQLFIANPSLSHRCTAILVALDLEFVHKHVHVHEFGIILHGTMHDTPWLLMSLHFPHQQRRDAPETWERGISHLMFHLTGVAWDMNVILGHDLNQDLHAVHDEFVGMLHYREMLFQTGLQTSPPLGSTWVARGSESPIDFIAYQIRGAEVSFTKREDLRVALPSDHNAVCMKVVPDKLLQELQGAQTEGSYIQRCGGLERATTQLFQFYDDKYSTHEAPVSEHHWDSLAERHSGASVAPVTKEEVLKALKGARNGVSAGMDGVTYEGVTHLLNQDQQSRIPAFFTALIRGETPLPPSWKQGKIVLLPKVPRQPHPIQATKLDADQVYKLQMGLWHVVPMHRGLMQGTAYSADVFSRVIDHFLGPLHERFCEQFSSDQMKLAAIPHFIIYADDIILFADSPASLQSKLQHVIDVLATLGLQVNPDELCDVETSLVFLGVPLSHSPSPQLTISHLLRKTNHAYYGFKRIMDCGQAPLSVRLLIFETFITAKWAWAAPLLMPNQVALRRIEAAKNTFLLSLFRLPTDALMPWVDNVISRRRAVKLICKQVGGPDWRKTWLLRQWSYLGHLARTQHVQPMMRILRAVGAAHAGPEVRPSWTTDLLIRRVQRIYQTWDWAHHIPAWETFAQDRTQWSNYARAWVKHWVPDDAVPTFDYLLQKQVVIVKHKKSIIDCFLRPSKDFTEVPYSTPLHIIKPAKLSMPFIWGKADHGRCAVLVAHGTDVKRGILVHSLAPEPTVVSMSVTLLRLAFKVRGILLHQGKAHAVFLPPQFLHRSVFHRQVALTLLADMTEALNLLDRQGIENLYLQPLLKPHSPWMRLYEGIDLPPQHTKYLVRSQDFSEAYFCDDARQLADALWNLVRL</sequence>
<dbReference type="PROSITE" id="PS51857">
    <property type="entry name" value="CSD_2"/>
    <property type="match status" value="1"/>
</dbReference>
<dbReference type="Gene3D" id="3.30.70.270">
    <property type="match status" value="1"/>
</dbReference>
<dbReference type="InterPro" id="IPR000477">
    <property type="entry name" value="RT_dom"/>
</dbReference>
<feature type="domain" description="CSD" evidence="10">
    <location>
        <begin position="361"/>
        <end position="427"/>
    </location>
</feature>
<gene>
    <name evidence="11" type="ORF">AK812_SmicGene23995</name>
</gene>
<protein>
    <submittedName>
        <fullName evidence="11">Pyrophosphate--fructose 6-phosphate 1-phosphotransferase subunit alpha</fullName>
    </submittedName>
</protein>
<evidence type="ECO:0000256" key="8">
    <source>
        <dbReference type="SAM" id="MobiDB-lite"/>
    </source>
</evidence>
<evidence type="ECO:0000259" key="9">
    <source>
        <dbReference type="PROSITE" id="PS50199"/>
    </source>
</evidence>
<dbReference type="Pfam" id="PF00641">
    <property type="entry name" value="Zn_ribbon_RanBP"/>
    <property type="match status" value="2"/>
</dbReference>
<dbReference type="PANTHER" id="PTHR23238">
    <property type="entry name" value="RNA BINDING PROTEIN"/>
    <property type="match status" value="1"/>
</dbReference>
<dbReference type="Pfam" id="PF00078">
    <property type="entry name" value="RVT_1"/>
    <property type="match status" value="1"/>
</dbReference>
<dbReference type="GO" id="GO:0008270">
    <property type="term" value="F:zinc ion binding"/>
    <property type="evidence" value="ECO:0007669"/>
    <property type="project" value="UniProtKB-KW"/>
</dbReference>
<evidence type="ECO:0000256" key="5">
    <source>
        <dbReference type="ARBA" id="ARBA00022884"/>
    </source>
</evidence>
<dbReference type="Proteomes" id="UP000186817">
    <property type="component" value="Unassembled WGS sequence"/>
</dbReference>
<evidence type="ECO:0000256" key="4">
    <source>
        <dbReference type="ARBA" id="ARBA00022833"/>
    </source>
</evidence>
<name>A0A1Q9DFT2_SYMMI</name>
<dbReference type="CDD" id="cd04458">
    <property type="entry name" value="CSP_CDS"/>
    <property type="match status" value="1"/>
</dbReference>
<dbReference type="EMBL" id="LSRX01000561">
    <property type="protein sequence ID" value="OLP94041.1"/>
    <property type="molecule type" value="Genomic_DNA"/>
</dbReference>
<dbReference type="Gene3D" id="2.40.50.140">
    <property type="entry name" value="Nucleic acid-binding proteins"/>
    <property type="match status" value="1"/>
</dbReference>
<dbReference type="PROSITE" id="PS01358">
    <property type="entry name" value="ZF_RANBP2_1"/>
    <property type="match status" value="2"/>
</dbReference>
<feature type="domain" description="RanBP2-type" evidence="9">
    <location>
        <begin position="314"/>
        <end position="345"/>
    </location>
</feature>
<reference evidence="11 12" key="1">
    <citation type="submission" date="2016-02" db="EMBL/GenBank/DDBJ databases">
        <title>Genome analysis of coral dinoflagellate symbionts highlights evolutionary adaptations to a symbiotic lifestyle.</title>
        <authorList>
            <person name="Aranda M."/>
            <person name="Li Y."/>
            <person name="Liew Y.J."/>
            <person name="Baumgarten S."/>
            <person name="Simakov O."/>
            <person name="Wilson M."/>
            <person name="Piel J."/>
            <person name="Ashoor H."/>
            <person name="Bougouffa S."/>
            <person name="Bajic V.B."/>
            <person name="Ryu T."/>
            <person name="Ravasi T."/>
            <person name="Bayer T."/>
            <person name="Micklem G."/>
            <person name="Kim H."/>
            <person name="Bhak J."/>
            <person name="Lajeunesse T.C."/>
            <person name="Voolstra C.R."/>
        </authorList>
    </citation>
    <scope>NUCLEOTIDE SEQUENCE [LARGE SCALE GENOMIC DNA]</scope>
    <source>
        <strain evidence="11 12">CCMP2467</strain>
    </source>
</reference>
<dbReference type="InterPro" id="IPR035966">
    <property type="entry name" value="PKF_sf"/>
</dbReference>
<evidence type="ECO:0000256" key="7">
    <source>
        <dbReference type="PROSITE-ProRule" id="PRU00322"/>
    </source>
</evidence>
<keyword evidence="2" id="KW-0479">Metal-binding</keyword>
<evidence type="ECO:0000313" key="11">
    <source>
        <dbReference type="EMBL" id="OLP94041.1"/>
    </source>
</evidence>
<dbReference type="GO" id="GO:0003723">
    <property type="term" value="F:RNA binding"/>
    <property type="evidence" value="ECO:0007669"/>
    <property type="project" value="UniProtKB-KW"/>
</dbReference>
<dbReference type="InterPro" id="IPR043502">
    <property type="entry name" value="DNA/RNA_pol_sf"/>
</dbReference>
<evidence type="ECO:0000256" key="6">
    <source>
        <dbReference type="ARBA" id="ARBA00023242"/>
    </source>
</evidence>
<proteinExistence type="predicted"/>
<evidence type="ECO:0000256" key="1">
    <source>
        <dbReference type="ARBA" id="ARBA00004123"/>
    </source>
</evidence>
<keyword evidence="3 7" id="KW-0863">Zinc-finger</keyword>
<dbReference type="SUPFAM" id="SSF53784">
    <property type="entry name" value="Phosphofructokinase"/>
    <property type="match status" value="1"/>
</dbReference>
<feature type="region of interest" description="Disordered" evidence="8">
    <location>
        <begin position="342"/>
        <end position="364"/>
    </location>
</feature>
<dbReference type="OrthoDB" id="448152at2759"/>
<keyword evidence="4" id="KW-0862">Zinc</keyword>
<dbReference type="InterPro" id="IPR012340">
    <property type="entry name" value="NA-bd_OB-fold"/>
</dbReference>
<dbReference type="SUPFAM" id="SSF56672">
    <property type="entry name" value="DNA/RNA polymerases"/>
    <property type="match status" value="1"/>
</dbReference>
<feature type="domain" description="RanBP2-type" evidence="9">
    <location>
        <begin position="456"/>
        <end position="485"/>
    </location>
</feature>
<feature type="region of interest" description="Disordered" evidence="8">
    <location>
        <begin position="521"/>
        <end position="584"/>
    </location>
</feature>
<dbReference type="SMART" id="SM00547">
    <property type="entry name" value="ZnF_RBZ"/>
    <property type="match status" value="2"/>
</dbReference>
<dbReference type="Gene3D" id="3.40.50.450">
    <property type="match status" value="1"/>
</dbReference>
<dbReference type="InterPro" id="IPR002059">
    <property type="entry name" value="CSP_DNA-bd"/>
</dbReference>
<evidence type="ECO:0000256" key="3">
    <source>
        <dbReference type="ARBA" id="ARBA00022771"/>
    </source>
</evidence>
<evidence type="ECO:0000259" key="10">
    <source>
        <dbReference type="PROSITE" id="PS51857"/>
    </source>
</evidence>
<dbReference type="Gene3D" id="3.60.10.10">
    <property type="entry name" value="Endonuclease/exonuclease/phosphatase"/>
    <property type="match status" value="1"/>
</dbReference>
<feature type="compositionally biased region" description="Basic residues" evidence="8">
    <location>
        <begin position="565"/>
        <end position="583"/>
    </location>
</feature>
<evidence type="ECO:0000313" key="12">
    <source>
        <dbReference type="Proteomes" id="UP000186817"/>
    </source>
</evidence>
<comment type="subcellular location">
    <subcellularLocation>
        <location evidence="1">Nucleus</location>
    </subcellularLocation>
</comment>
<dbReference type="InterPro" id="IPR034870">
    <property type="entry name" value="TET_fam"/>
</dbReference>
<feature type="region of interest" description="Disordered" evidence="8">
    <location>
        <begin position="486"/>
        <end position="508"/>
    </location>
</feature>
<accession>A0A1Q9DFT2</accession>
<evidence type="ECO:0000256" key="2">
    <source>
        <dbReference type="ARBA" id="ARBA00022723"/>
    </source>
</evidence>
<dbReference type="GO" id="GO:0003872">
    <property type="term" value="F:6-phosphofructokinase activity"/>
    <property type="evidence" value="ECO:0007669"/>
    <property type="project" value="InterPro"/>
</dbReference>
<dbReference type="SUPFAM" id="SSF50249">
    <property type="entry name" value="Nucleic acid-binding proteins"/>
    <property type="match status" value="1"/>
</dbReference>
<dbReference type="GO" id="GO:0005634">
    <property type="term" value="C:nucleus"/>
    <property type="evidence" value="ECO:0007669"/>
    <property type="project" value="UniProtKB-SubCell"/>
</dbReference>
<dbReference type="InterPro" id="IPR043128">
    <property type="entry name" value="Rev_trsase/Diguanyl_cyclase"/>
</dbReference>
<feature type="compositionally biased region" description="Basic residues" evidence="8">
    <location>
        <begin position="542"/>
        <end position="555"/>
    </location>
</feature>
<keyword evidence="11" id="KW-0808">Transferase</keyword>
<feature type="compositionally biased region" description="Low complexity" evidence="8">
    <location>
        <begin position="489"/>
        <end position="502"/>
    </location>
</feature>
<dbReference type="SUPFAM" id="SSF56219">
    <property type="entry name" value="DNase I-like"/>
    <property type="match status" value="1"/>
</dbReference>
<dbReference type="SUPFAM" id="SSF90209">
    <property type="entry name" value="Ran binding protein zinc finger-like"/>
    <property type="match status" value="2"/>
</dbReference>
<dbReference type="InterPro" id="IPR036691">
    <property type="entry name" value="Endo/exonu/phosph_ase_sf"/>
</dbReference>
<keyword evidence="6" id="KW-0539">Nucleus</keyword>
<comment type="caution">
    <text evidence="11">The sequence shown here is derived from an EMBL/GenBank/DDBJ whole genome shotgun (WGS) entry which is preliminary data.</text>
</comment>